<feature type="transmembrane region" description="Helical" evidence="6">
    <location>
        <begin position="405"/>
        <end position="426"/>
    </location>
</feature>
<gene>
    <name evidence="9" type="ORF">COU29_00455</name>
</gene>
<feature type="transmembrane region" description="Helical" evidence="6">
    <location>
        <begin position="344"/>
        <end position="361"/>
    </location>
</feature>
<comment type="caution">
    <text evidence="9">The sequence shown here is derived from an EMBL/GenBank/DDBJ whole genome shotgun (WGS) entry which is preliminary data.</text>
</comment>
<feature type="transmembrane region" description="Helical" evidence="6">
    <location>
        <begin position="373"/>
        <end position="393"/>
    </location>
</feature>
<name>A0A2M6W7B7_9BACT</name>
<evidence type="ECO:0000256" key="1">
    <source>
        <dbReference type="ARBA" id="ARBA00004651"/>
    </source>
</evidence>
<proteinExistence type="predicted"/>
<dbReference type="InterPro" id="IPR025405">
    <property type="entry name" value="DUF4131"/>
</dbReference>
<evidence type="ECO:0000313" key="9">
    <source>
        <dbReference type="EMBL" id="PIT88708.1"/>
    </source>
</evidence>
<keyword evidence="2" id="KW-1003">Cell membrane</keyword>
<dbReference type="NCBIfam" id="TIGR00360">
    <property type="entry name" value="ComEC_N-term"/>
    <property type="match status" value="1"/>
</dbReference>
<dbReference type="Pfam" id="PF03772">
    <property type="entry name" value="Competence"/>
    <property type="match status" value="1"/>
</dbReference>
<dbReference type="EMBL" id="PFBV01000002">
    <property type="protein sequence ID" value="PIT88708.1"/>
    <property type="molecule type" value="Genomic_DNA"/>
</dbReference>
<evidence type="ECO:0000256" key="2">
    <source>
        <dbReference type="ARBA" id="ARBA00022475"/>
    </source>
</evidence>
<reference evidence="10" key="1">
    <citation type="submission" date="2017-09" db="EMBL/GenBank/DDBJ databases">
        <title>Depth-based differentiation of microbial function through sediment-hosted aquifers and enrichment of novel symbionts in the deep terrestrial subsurface.</title>
        <authorList>
            <person name="Probst A.J."/>
            <person name="Ladd B."/>
            <person name="Jarett J.K."/>
            <person name="Geller-Mcgrath D.E."/>
            <person name="Sieber C.M.K."/>
            <person name="Emerson J.B."/>
            <person name="Anantharaman K."/>
            <person name="Thomas B.C."/>
            <person name="Malmstrom R."/>
            <person name="Stieglmeier M."/>
            <person name="Klingl A."/>
            <person name="Woyke T."/>
            <person name="Ryan C.M."/>
            <person name="Banfield J.F."/>
        </authorList>
    </citation>
    <scope>NUCLEOTIDE SEQUENCE [LARGE SCALE GENOMIC DNA]</scope>
</reference>
<feature type="transmembrane region" description="Helical" evidence="6">
    <location>
        <begin position="275"/>
        <end position="308"/>
    </location>
</feature>
<evidence type="ECO:0000256" key="6">
    <source>
        <dbReference type="SAM" id="Phobius"/>
    </source>
</evidence>
<evidence type="ECO:0000259" key="8">
    <source>
        <dbReference type="Pfam" id="PF13567"/>
    </source>
</evidence>
<feature type="domain" description="DUF4131" evidence="8">
    <location>
        <begin position="43"/>
        <end position="174"/>
    </location>
</feature>
<feature type="transmembrane region" description="Helical" evidence="6">
    <location>
        <begin position="17"/>
        <end position="35"/>
    </location>
</feature>
<dbReference type="InterPro" id="IPR004477">
    <property type="entry name" value="ComEC_N"/>
</dbReference>
<feature type="transmembrane region" description="Helical" evidence="6">
    <location>
        <begin position="245"/>
        <end position="269"/>
    </location>
</feature>
<feature type="transmembrane region" description="Helical" evidence="6">
    <location>
        <begin position="66"/>
        <end position="84"/>
    </location>
</feature>
<dbReference type="GO" id="GO:0005886">
    <property type="term" value="C:plasma membrane"/>
    <property type="evidence" value="ECO:0007669"/>
    <property type="project" value="UniProtKB-SubCell"/>
</dbReference>
<sequence length="493" mass="55589">MKPVKFFEKVAGSKSKTFISFCFCFIMGVGFFSFIEISGTKLYYLLICGFVILFGLIFWWKNKVARLILLCLLFVVLGSMRFVGEMMSSQAVTNNDGRLFYGIVDEEPNFKIDNAEYIVSTEFNEKVLIRLPLYPQYNYGDRLMIDCLPALPQNYPSGIFDYRRYLSNQGIFSVCFNPPVTKIGIDEGNLLKSILLKTKNMVSEQINRLFVEPESSLLAGLLYGGRSGLPKELSDSFRRTGLSHIVAVSGYNISIISVIFLNILIVLGFSRPKAFWLAIIGLVSFVIFTGASASVVRAGIMGSLVLIAEKVGRLSDAGRLLFLAGALILLVNPRLLVWDAGFQLSFLATLGLIYLTPHLWFSKRKIPELFFNIVNPTVAAIIATAPLIMFQFGQLSLSALPANVLVIWMIPWLMLFGFLSLSLGWIFYPLGQIIAWLTGFGLKYVIMVTSWFSARTWAAVEMNISWWMMLIMYLLIVLFFYAKSKNFIIGRRI</sequence>
<evidence type="ECO:0000256" key="4">
    <source>
        <dbReference type="ARBA" id="ARBA00022989"/>
    </source>
</evidence>
<dbReference type="InterPro" id="IPR052159">
    <property type="entry name" value="Competence_DNA_uptake"/>
</dbReference>
<dbReference type="Proteomes" id="UP000231426">
    <property type="component" value="Unassembled WGS sequence"/>
</dbReference>
<keyword evidence="3 6" id="KW-0812">Transmembrane</keyword>
<feature type="transmembrane region" description="Helical" evidence="6">
    <location>
        <begin position="433"/>
        <end position="452"/>
    </location>
</feature>
<protein>
    <recommendedName>
        <fullName evidence="11">ComEC/Rec2-related protein domain-containing protein</fullName>
    </recommendedName>
</protein>
<keyword evidence="5 6" id="KW-0472">Membrane</keyword>
<evidence type="ECO:0000313" key="10">
    <source>
        <dbReference type="Proteomes" id="UP000231426"/>
    </source>
</evidence>
<evidence type="ECO:0000256" key="3">
    <source>
        <dbReference type="ARBA" id="ARBA00022692"/>
    </source>
</evidence>
<accession>A0A2M6W7B7</accession>
<evidence type="ECO:0000259" key="7">
    <source>
        <dbReference type="Pfam" id="PF03772"/>
    </source>
</evidence>
<dbReference type="AlphaFoldDB" id="A0A2M6W7B7"/>
<evidence type="ECO:0008006" key="11">
    <source>
        <dbReference type="Google" id="ProtNLM"/>
    </source>
</evidence>
<evidence type="ECO:0000256" key="5">
    <source>
        <dbReference type="ARBA" id="ARBA00023136"/>
    </source>
</evidence>
<feature type="transmembrane region" description="Helical" evidence="6">
    <location>
        <begin position="42"/>
        <end position="60"/>
    </location>
</feature>
<keyword evidence="4 6" id="KW-1133">Transmembrane helix</keyword>
<dbReference type="Pfam" id="PF13567">
    <property type="entry name" value="DUF4131"/>
    <property type="match status" value="1"/>
</dbReference>
<feature type="transmembrane region" description="Helical" evidence="6">
    <location>
        <begin position="320"/>
        <end position="338"/>
    </location>
</feature>
<feature type="transmembrane region" description="Helical" evidence="6">
    <location>
        <begin position="464"/>
        <end position="482"/>
    </location>
</feature>
<feature type="domain" description="ComEC/Rec2-related protein" evidence="7">
    <location>
        <begin position="221"/>
        <end position="483"/>
    </location>
</feature>
<dbReference type="PANTHER" id="PTHR30619:SF1">
    <property type="entry name" value="RECOMBINATION PROTEIN 2"/>
    <property type="match status" value="1"/>
</dbReference>
<comment type="subcellular location">
    <subcellularLocation>
        <location evidence="1">Cell membrane</location>
        <topology evidence="1">Multi-pass membrane protein</topology>
    </subcellularLocation>
</comment>
<dbReference type="PANTHER" id="PTHR30619">
    <property type="entry name" value="DNA INTERNALIZATION/COMPETENCE PROTEIN COMEC/REC2"/>
    <property type="match status" value="1"/>
</dbReference>
<organism evidence="9 10">
    <name type="scientific">Candidatus Magasanikbacteria bacterium CG10_big_fil_rev_8_21_14_0_10_36_32</name>
    <dbReference type="NCBI Taxonomy" id="1974646"/>
    <lineage>
        <taxon>Bacteria</taxon>
        <taxon>Candidatus Magasanikiibacteriota</taxon>
    </lineage>
</organism>